<gene>
    <name evidence="1" type="ORF">DFQ14_102158</name>
</gene>
<dbReference type="RefSeq" id="WP_114451722.1">
    <property type="nucleotide sequence ID" value="NZ_QPJC01000002.1"/>
</dbReference>
<name>A0A368VX15_9ACTN</name>
<dbReference type="OrthoDB" id="5089113at2"/>
<protein>
    <submittedName>
        <fullName evidence="1">Uncharacterized protein</fullName>
    </submittedName>
</protein>
<evidence type="ECO:0000313" key="1">
    <source>
        <dbReference type="EMBL" id="RCW45857.1"/>
    </source>
</evidence>
<proteinExistence type="predicted"/>
<accession>A0A368VX15</accession>
<comment type="caution">
    <text evidence="1">The sequence shown here is derived from an EMBL/GenBank/DDBJ whole genome shotgun (WGS) entry which is preliminary data.</text>
</comment>
<dbReference type="Proteomes" id="UP000253495">
    <property type="component" value="Unassembled WGS sequence"/>
</dbReference>
<organism evidence="1 2">
    <name type="scientific">Halopolyspora algeriensis</name>
    <dbReference type="NCBI Taxonomy" id="1500506"/>
    <lineage>
        <taxon>Bacteria</taxon>
        <taxon>Bacillati</taxon>
        <taxon>Actinomycetota</taxon>
        <taxon>Actinomycetes</taxon>
        <taxon>Actinomycetes incertae sedis</taxon>
        <taxon>Halopolyspora</taxon>
    </lineage>
</organism>
<evidence type="ECO:0000313" key="2">
    <source>
        <dbReference type="Proteomes" id="UP000253495"/>
    </source>
</evidence>
<sequence>MVESPHGTDEHGGDFVRLRKLAHTWIPSQQDVDNAVGNLRSAIAESARLLDDSLLGEDRRTDLLRQALEFHHRHGETSCPVCGEGTLDEEWGRRVLDQLADDQARLTTVRQARNAVGQHARIVRELVARVPALTTPDTLTLSTLARAQAAHTRWAQLPDDNAALPEHVAATYPELAEATAALRAEATAALAELLNIRPRGSLGDTTHTENLARTAATAA</sequence>
<reference evidence="1 2" key="1">
    <citation type="submission" date="2018-07" db="EMBL/GenBank/DDBJ databases">
        <title>Genomic Encyclopedia of Type Strains, Phase III (KMG-III): the genomes of soil and plant-associated and newly described type strains.</title>
        <authorList>
            <person name="Whitman W."/>
        </authorList>
    </citation>
    <scope>NUCLEOTIDE SEQUENCE [LARGE SCALE GENOMIC DNA]</scope>
    <source>
        <strain evidence="1 2">CECT 8575</strain>
    </source>
</reference>
<dbReference type="AlphaFoldDB" id="A0A368VX15"/>
<dbReference type="EMBL" id="QPJC01000002">
    <property type="protein sequence ID" value="RCW45857.1"/>
    <property type="molecule type" value="Genomic_DNA"/>
</dbReference>
<keyword evidence="2" id="KW-1185">Reference proteome</keyword>